<dbReference type="InterPro" id="IPR007296">
    <property type="entry name" value="DUF403"/>
</dbReference>
<reference evidence="3" key="1">
    <citation type="journal article" date="2019" name="Int. J. Syst. Evol. Microbiol.">
        <title>The Global Catalogue of Microorganisms (GCM) 10K type strain sequencing project: providing services to taxonomists for standard genome sequencing and annotation.</title>
        <authorList>
            <consortium name="The Broad Institute Genomics Platform"/>
            <consortium name="The Broad Institute Genome Sequencing Center for Infectious Disease"/>
            <person name="Wu L."/>
            <person name="Ma J."/>
        </authorList>
    </citation>
    <scope>NUCLEOTIDE SEQUENCE [LARGE SCALE GENOMIC DNA]</scope>
    <source>
        <strain evidence="3">Q85</strain>
    </source>
</reference>
<evidence type="ECO:0000313" key="2">
    <source>
        <dbReference type="EMBL" id="MFD1786378.1"/>
    </source>
</evidence>
<dbReference type="PANTHER" id="PTHR34595:SF7">
    <property type="entry name" value="SLL1039 PROTEIN"/>
    <property type="match status" value="1"/>
</dbReference>
<dbReference type="EMBL" id="JBHUFC010000001">
    <property type="protein sequence ID" value="MFD1786378.1"/>
    <property type="molecule type" value="Genomic_DNA"/>
</dbReference>
<keyword evidence="3" id="KW-1185">Reference proteome</keyword>
<protein>
    <submittedName>
        <fullName evidence="2">Alpha-E domain-containing protein</fullName>
    </submittedName>
</protein>
<dbReference type="RefSeq" id="WP_380938553.1">
    <property type="nucleotide sequence ID" value="NZ_JBHUFC010000001.1"/>
</dbReference>
<name>A0ABW4N8B8_9SPHN</name>
<gene>
    <name evidence="2" type="ORF">ACFSC3_02215</name>
</gene>
<accession>A0ABW4N8B8</accession>
<feature type="domain" description="DUF403" evidence="1">
    <location>
        <begin position="1"/>
        <end position="308"/>
    </location>
</feature>
<sequence length="311" mass="34872">MLSRTASSLYWLGRYVERADFAARLVDATIRLDALSPRPAGEAAWQSALRVTYSDEAFAASNVGFTANPVARFLTVDTSNPGSIAACLEMARNNAKAVRTALTRDAWTAINRAWLIFNGRGRPASRMEPLALVEAVKAETRGFEGAIHWMMRNQATWFIRLGAAIERADNTARLLDVKYHLLLPEGEHVYGVVDRDQWTTLLQTVSAVTAYRWLYDEGLKPHLVIDLLTTRFELPRRLAGCVEEVVEILTALGKRTGLQGEADRMARARLSAMQRTRSHDVIVSGLHQYLTAFIRENELLHMAIAKQFRFA</sequence>
<evidence type="ECO:0000259" key="1">
    <source>
        <dbReference type="Pfam" id="PF04168"/>
    </source>
</evidence>
<evidence type="ECO:0000313" key="3">
    <source>
        <dbReference type="Proteomes" id="UP001597283"/>
    </source>
</evidence>
<dbReference type="Proteomes" id="UP001597283">
    <property type="component" value="Unassembled WGS sequence"/>
</dbReference>
<dbReference type="Pfam" id="PF04168">
    <property type="entry name" value="Alpha-E"/>
    <property type="match status" value="1"/>
</dbReference>
<dbReference type="PANTHER" id="PTHR34595">
    <property type="entry name" value="BLR5612 PROTEIN"/>
    <property type="match status" value="1"/>
</dbReference>
<organism evidence="2 3">
    <name type="scientific">Sphingomonas floccifaciens</name>
    <dbReference type="NCBI Taxonomy" id="1844115"/>
    <lineage>
        <taxon>Bacteria</taxon>
        <taxon>Pseudomonadati</taxon>
        <taxon>Pseudomonadota</taxon>
        <taxon>Alphaproteobacteria</taxon>
        <taxon>Sphingomonadales</taxon>
        <taxon>Sphingomonadaceae</taxon>
        <taxon>Sphingomonas</taxon>
    </lineage>
</organism>
<dbReference type="InterPro" id="IPR051680">
    <property type="entry name" value="ATP-dep_Glu-Cys_Ligase-2"/>
</dbReference>
<proteinExistence type="predicted"/>
<comment type="caution">
    <text evidence="2">The sequence shown here is derived from an EMBL/GenBank/DDBJ whole genome shotgun (WGS) entry which is preliminary data.</text>
</comment>